<keyword evidence="6 10" id="KW-0119">Carbohydrate metabolism</keyword>
<keyword evidence="8 10" id="KW-0624">Polysaccharide degradation</keyword>
<reference evidence="14" key="1">
    <citation type="journal article" date="2019" name="Int. J. Syst. Evol. Microbiol.">
        <title>The Global Catalogue of Microorganisms (GCM) 10K type strain sequencing project: providing services to taxonomists for standard genome sequencing and annotation.</title>
        <authorList>
            <consortium name="The Broad Institute Genomics Platform"/>
            <consortium name="The Broad Institute Genome Sequencing Center for Infectious Disease"/>
            <person name="Wu L."/>
            <person name="Ma J."/>
        </authorList>
    </citation>
    <scope>NUCLEOTIDE SEQUENCE [LARGE SCALE GENOMIC DNA]</scope>
    <source>
        <strain evidence="14">CGMCC 1.6375</strain>
    </source>
</reference>
<dbReference type="Pfam" id="PF00331">
    <property type="entry name" value="Glyco_hydro_10"/>
    <property type="match status" value="1"/>
</dbReference>
<comment type="caution">
    <text evidence="13">The sequence shown here is derived from an EMBL/GenBank/DDBJ whole genome shotgun (WGS) entry which is preliminary data.</text>
</comment>
<feature type="chain" id="PRO_5046377328" description="Beta-xylanase" evidence="11">
    <location>
        <begin position="21"/>
        <end position="355"/>
    </location>
</feature>
<dbReference type="InterPro" id="IPR031158">
    <property type="entry name" value="GH10_AS"/>
</dbReference>
<evidence type="ECO:0000256" key="3">
    <source>
        <dbReference type="ARBA" id="ARBA00022651"/>
    </source>
</evidence>
<keyword evidence="14" id="KW-1185">Reference proteome</keyword>
<evidence type="ECO:0000256" key="5">
    <source>
        <dbReference type="ARBA" id="ARBA00022801"/>
    </source>
</evidence>
<dbReference type="PANTHER" id="PTHR31490">
    <property type="entry name" value="GLYCOSYL HYDROLASE"/>
    <property type="match status" value="1"/>
</dbReference>
<dbReference type="SMART" id="SM00633">
    <property type="entry name" value="Glyco_10"/>
    <property type="match status" value="1"/>
</dbReference>
<dbReference type="PROSITE" id="PS00591">
    <property type="entry name" value="GH10_1"/>
    <property type="match status" value="1"/>
</dbReference>
<dbReference type="PROSITE" id="PS51760">
    <property type="entry name" value="GH10_2"/>
    <property type="match status" value="1"/>
</dbReference>
<keyword evidence="5 10" id="KW-0378">Hydrolase</keyword>
<dbReference type="PANTHER" id="PTHR31490:SF88">
    <property type="entry name" value="BETA-XYLANASE"/>
    <property type="match status" value="1"/>
</dbReference>
<feature type="signal peptide" evidence="11">
    <location>
        <begin position="1"/>
        <end position="20"/>
    </location>
</feature>
<gene>
    <name evidence="13" type="ORF">GCM10010967_23950</name>
</gene>
<dbReference type="EMBL" id="BMLI01000001">
    <property type="protein sequence ID" value="GGM90217.1"/>
    <property type="molecule type" value="Genomic_DNA"/>
</dbReference>
<proteinExistence type="inferred from homology"/>
<evidence type="ECO:0000256" key="4">
    <source>
        <dbReference type="ARBA" id="ARBA00022729"/>
    </source>
</evidence>
<dbReference type="SUPFAM" id="SSF51445">
    <property type="entry name" value="(Trans)glycosidases"/>
    <property type="match status" value="1"/>
</dbReference>
<evidence type="ECO:0000259" key="12">
    <source>
        <dbReference type="PROSITE" id="PS51760"/>
    </source>
</evidence>
<evidence type="ECO:0000256" key="6">
    <source>
        <dbReference type="ARBA" id="ARBA00023277"/>
    </source>
</evidence>
<dbReference type="InterPro" id="IPR044846">
    <property type="entry name" value="GH10"/>
</dbReference>
<organism evidence="13 14">
    <name type="scientific">Dyadobacter beijingensis</name>
    <dbReference type="NCBI Taxonomy" id="365489"/>
    <lineage>
        <taxon>Bacteria</taxon>
        <taxon>Pseudomonadati</taxon>
        <taxon>Bacteroidota</taxon>
        <taxon>Cytophagia</taxon>
        <taxon>Cytophagales</taxon>
        <taxon>Spirosomataceae</taxon>
        <taxon>Dyadobacter</taxon>
    </lineage>
</organism>
<name>A0ABQ2HTD5_9BACT</name>
<sequence>MFLKNTIILSGLAAFIQVNAQQTVMPKLKDAAAFPVAFAIDPVRVRTNDLFRRTVLEHADGITATNCMKPSRISRQKGTFDFAEADELIAFAQANGKRVHGHTLVWYIDTAPAWMKQIRDSTQLENVLNGYIRTVGSHFKGKVASWDVVNEAFDNKTGAIRTDSIGHNGKTNLNLGRILGKDYVARMFQYAHQADPGALLFYNEYGQETNPAKLDAVIGMVADFKKRGIPIHGLGLQMHINIDTPDAGIEHALRKSSETGLMVHISELDISMNTAKTKPFKPTAEQLEAQYRKYRFVADAYKRLVPKAQQFGITTWGIADADSWIPGFCSCEDYPLLFDQGYQPKKALTGFVEGL</sequence>
<comment type="similarity">
    <text evidence="2 10">Belongs to the glycosyl hydrolase 10 (cellulase F) family.</text>
</comment>
<dbReference type="EC" id="3.2.1.8" evidence="10"/>
<dbReference type="PRINTS" id="PR00134">
    <property type="entry name" value="GLHYDRLASE10"/>
</dbReference>
<evidence type="ECO:0000313" key="13">
    <source>
        <dbReference type="EMBL" id="GGM90217.1"/>
    </source>
</evidence>
<evidence type="ECO:0000256" key="9">
    <source>
        <dbReference type="PROSITE-ProRule" id="PRU10061"/>
    </source>
</evidence>
<keyword evidence="7 10" id="KW-0326">Glycosidase</keyword>
<feature type="active site" description="Nucleophile" evidence="9">
    <location>
        <position position="267"/>
    </location>
</feature>
<feature type="domain" description="GH10" evidence="12">
    <location>
        <begin position="22"/>
        <end position="354"/>
    </location>
</feature>
<evidence type="ECO:0000256" key="7">
    <source>
        <dbReference type="ARBA" id="ARBA00023295"/>
    </source>
</evidence>
<accession>A0ABQ2HTD5</accession>
<dbReference type="Gene3D" id="3.20.20.80">
    <property type="entry name" value="Glycosidases"/>
    <property type="match status" value="1"/>
</dbReference>
<evidence type="ECO:0000313" key="14">
    <source>
        <dbReference type="Proteomes" id="UP000632339"/>
    </source>
</evidence>
<keyword evidence="4 11" id="KW-0732">Signal</keyword>
<comment type="catalytic activity">
    <reaction evidence="1 10">
        <text>Endohydrolysis of (1-&gt;4)-beta-D-xylosidic linkages in xylans.</text>
        <dbReference type="EC" id="3.2.1.8"/>
    </reaction>
</comment>
<evidence type="ECO:0000256" key="11">
    <source>
        <dbReference type="SAM" id="SignalP"/>
    </source>
</evidence>
<dbReference type="InterPro" id="IPR017853">
    <property type="entry name" value="GH"/>
</dbReference>
<evidence type="ECO:0000256" key="2">
    <source>
        <dbReference type="ARBA" id="ARBA00007495"/>
    </source>
</evidence>
<protein>
    <recommendedName>
        <fullName evidence="10">Beta-xylanase</fullName>
        <ecNumber evidence="10">3.2.1.8</ecNumber>
    </recommendedName>
</protein>
<keyword evidence="3" id="KW-0858">Xylan degradation</keyword>
<evidence type="ECO:0000256" key="8">
    <source>
        <dbReference type="ARBA" id="ARBA00023326"/>
    </source>
</evidence>
<evidence type="ECO:0000256" key="10">
    <source>
        <dbReference type="RuleBase" id="RU361174"/>
    </source>
</evidence>
<evidence type="ECO:0000256" key="1">
    <source>
        <dbReference type="ARBA" id="ARBA00000681"/>
    </source>
</evidence>
<dbReference type="Proteomes" id="UP000632339">
    <property type="component" value="Unassembled WGS sequence"/>
</dbReference>
<dbReference type="InterPro" id="IPR001000">
    <property type="entry name" value="GH10_dom"/>
</dbReference>